<proteinExistence type="predicted"/>
<reference evidence="1 2" key="1">
    <citation type="submission" date="2024-02" db="EMBL/GenBank/DDBJ databases">
        <title>Genome sequence of Aquincola sp. MAHUQ-54.</title>
        <authorList>
            <person name="Huq M.A."/>
        </authorList>
    </citation>
    <scope>NUCLEOTIDE SEQUENCE [LARGE SCALE GENOMIC DNA]</scope>
    <source>
        <strain evidence="1 2">MAHUQ-54</strain>
    </source>
</reference>
<dbReference type="AlphaFoldDB" id="A0AAW9Q247"/>
<dbReference type="EMBL" id="JAZIBG010000009">
    <property type="protein sequence ID" value="MEF7613021.1"/>
    <property type="molecule type" value="Genomic_DNA"/>
</dbReference>
<accession>A0AAW9Q247</accession>
<name>A0AAW9Q247_9BURK</name>
<protein>
    <submittedName>
        <fullName evidence="1">Uncharacterized protein</fullName>
    </submittedName>
</protein>
<gene>
    <name evidence="1" type="ORF">V4F39_03790</name>
</gene>
<sequence>MPAHPMLKAFYETKSGRAFVQYAMQHPERGGMFYSRAFLRQCGLVRAQDDQLQHLQAATEQEHDGHTHRRRVEALRFLRDKCTDFTSAELSGADFPATLVDQDSLEASSASFYKETQNKNIEAARLAIKSILGLADPVQLDQIGVRILTPGLQSTKTFHFDGHQYPVASEVVHTAAYLLPCELGLACSLENDLALALQCATGQTCFQTRQDRALAEMASGSEDTYENAKRLSKQMANAIRSGNVDAFIPAAK</sequence>
<organism evidence="1 2">
    <name type="scientific">Aquincola agrisoli</name>
    <dbReference type="NCBI Taxonomy" id="3119538"/>
    <lineage>
        <taxon>Bacteria</taxon>
        <taxon>Pseudomonadati</taxon>
        <taxon>Pseudomonadota</taxon>
        <taxon>Betaproteobacteria</taxon>
        <taxon>Burkholderiales</taxon>
        <taxon>Sphaerotilaceae</taxon>
        <taxon>Aquincola</taxon>
    </lineage>
</organism>
<keyword evidence="2" id="KW-1185">Reference proteome</keyword>
<evidence type="ECO:0000313" key="2">
    <source>
        <dbReference type="Proteomes" id="UP001336250"/>
    </source>
</evidence>
<evidence type="ECO:0000313" key="1">
    <source>
        <dbReference type="EMBL" id="MEF7613021.1"/>
    </source>
</evidence>
<dbReference type="Proteomes" id="UP001336250">
    <property type="component" value="Unassembled WGS sequence"/>
</dbReference>
<comment type="caution">
    <text evidence="1">The sequence shown here is derived from an EMBL/GenBank/DDBJ whole genome shotgun (WGS) entry which is preliminary data.</text>
</comment>